<comment type="similarity">
    <text evidence="1">Belongs to the universal stress protein A family.</text>
</comment>
<dbReference type="RefSeq" id="WP_066429630.1">
    <property type="nucleotide sequence ID" value="NZ_LZRN01000001.1"/>
</dbReference>
<sequence length="277" mass="31545">MKNILLLTDFSDTSKNAIRYALELFKDEHCTFYVLYVQDATTYTTDDVVATASSSLYDSLINKNRIKLATYVSDLKAEYDVEHFNFKTIVDFDSFIAAIHQSIKTKDIDVIVMGTNGATGAKETVFGSNTLKVIRRVNCTTLIIPENFAYVAPKEMLLALDPSDQLNGKAIADFFKFLKRHSTRLHVLRVSSESDTHELPDTDKKNLNHYMTGENYLYDLVENIPMEHAVDTYIQTHQIDMLSLIVQKESFLERLFVGSPTTKINQNTHLPLLIFHS</sequence>
<comment type="caution">
    <text evidence="3">The sequence shown here is derived from an EMBL/GenBank/DDBJ whole genome shotgun (WGS) entry which is preliminary data.</text>
</comment>
<dbReference type="STRING" id="49280.A9996_00400"/>
<evidence type="ECO:0000313" key="3">
    <source>
        <dbReference type="EMBL" id="RAJ22081.1"/>
    </source>
</evidence>
<dbReference type="EMBL" id="QLLQ01000011">
    <property type="protein sequence ID" value="RAJ22081.1"/>
    <property type="molecule type" value="Genomic_DNA"/>
</dbReference>
<dbReference type="CDD" id="cd00293">
    <property type="entry name" value="USP-like"/>
    <property type="match status" value="1"/>
</dbReference>
<proteinExistence type="inferred from homology"/>
<dbReference type="AlphaFoldDB" id="A0A1A7R6U6"/>
<gene>
    <name evidence="3" type="ORF">LX77_02740</name>
</gene>
<dbReference type="SUPFAM" id="SSF52402">
    <property type="entry name" value="Adenine nucleotide alpha hydrolases-like"/>
    <property type="match status" value="2"/>
</dbReference>
<dbReference type="PANTHER" id="PTHR46268:SF6">
    <property type="entry name" value="UNIVERSAL STRESS PROTEIN UP12"/>
    <property type="match status" value="1"/>
</dbReference>
<evidence type="ECO:0000259" key="2">
    <source>
        <dbReference type="Pfam" id="PF00582"/>
    </source>
</evidence>
<dbReference type="Gene3D" id="3.40.50.12370">
    <property type="match status" value="1"/>
</dbReference>
<protein>
    <submittedName>
        <fullName evidence="3">Nucleotide-binding universal stress UspA family protein</fullName>
    </submittedName>
</protein>
<name>A0A1A7R6U6_9FLAO</name>
<dbReference type="InterPro" id="IPR006016">
    <property type="entry name" value="UspA"/>
</dbReference>
<feature type="domain" description="UspA" evidence="2">
    <location>
        <begin position="1"/>
        <end position="145"/>
    </location>
</feature>
<dbReference type="Proteomes" id="UP000248987">
    <property type="component" value="Unassembled WGS sequence"/>
</dbReference>
<dbReference type="OrthoDB" id="9788959at2"/>
<reference evidence="3 4" key="1">
    <citation type="submission" date="2018-06" db="EMBL/GenBank/DDBJ databases">
        <title>Genomic Encyclopedia of Archaeal and Bacterial Type Strains, Phase II (KMG-II): from individual species to whole genera.</title>
        <authorList>
            <person name="Goeker M."/>
        </authorList>
    </citation>
    <scope>NUCLEOTIDE SEQUENCE [LARGE SCALE GENOMIC DNA]</scope>
    <source>
        <strain evidence="3 4">DSM 12408</strain>
    </source>
</reference>
<dbReference type="PANTHER" id="PTHR46268">
    <property type="entry name" value="STRESS RESPONSE PROTEIN NHAX"/>
    <property type="match status" value="1"/>
</dbReference>
<accession>A0A1A7R6U6</accession>
<dbReference type="Pfam" id="PF00582">
    <property type="entry name" value="Usp"/>
    <property type="match status" value="1"/>
</dbReference>
<dbReference type="PRINTS" id="PR01438">
    <property type="entry name" value="UNVRSLSTRESS"/>
</dbReference>
<evidence type="ECO:0000256" key="1">
    <source>
        <dbReference type="ARBA" id="ARBA00008791"/>
    </source>
</evidence>
<organism evidence="3 4">
    <name type="scientific">Gelidibacter algens</name>
    <dbReference type="NCBI Taxonomy" id="49280"/>
    <lineage>
        <taxon>Bacteria</taxon>
        <taxon>Pseudomonadati</taxon>
        <taxon>Bacteroidota</taxon>
        <taxon>Flavobacteriia</taxon>
        <taxon>Flavobacteriales</taxon>
        <taxon>Flavobacteriaceae</taxon>
        <taxon>Gelidibacter</taxon>
    </lineage>
</organism>
<keyword evidence="4" id="KW-1185">Reference proteome</keyword>
<evidence type="ECO:0000313" key="4">
    <source>
        <dbReference type="Proteomes" id="UP000248987"/>
    </source>
</evidence>
<dbReference type="InterPro" id="IPR006015">
    <property type="entry name" value="Universal_stress_UspA"/>
</dbReference>